<reference evidence="3 4" key="1">
    <citation type="submission" date="2017-06" db="EMBL/GenBank/DDBJ databases">
        <title>Genome sequencing of cyanobaciteial culture collection at National Institute for Environmental Studies (NIES).</title>
        <authorList>
            <person name="Hirose Y."/>
            <person name="Shimura Y."/>
            <person name="Fujisawa T."/>
            <person name="Nakamura Y."/>
            <person name="Kawachi M."/>
        </authorList>
    </citation>
    <scope>NUCLEOTIDE SEQUENCE [LARGE SCALE GENOMIC DNA]</scope>
    <source>
        <strain evidence="3 4">NIES-23</strain>
        <plasmid evidence="4">Plasmid Plasmid1 dna</plasmid>
        <plasmid evidence="3">plasmid1</plasmid>
    </source>
</reference>
<dbReference type="Proteomes" id="UP000217507">
    <property type="component" value="Plasmid Plasmid1 dna"/>
</dbReference>
<feature type="transmembrane region" description="Helical" evidence="1">
    <location>
        <begin position="82"/>
        <end position="103"/>
    </location>
</feature>
<evidence type="ECO:0000313" key="3">
    <source>
        <dbReference type="EMBL" id="BAY72931.1"/>
    </source>
</evidence>
<dbReference type="EMBL" id="AP018217">
    <property type="protein sequence ID" value="BAY72931.1"/>
    <property type="molecule type" value="Genomic_DNA"/>
</dbReference>
<evidence type="ECO:0000313" key="4">
    <source>
        <dbReference type="Proteomes" id="UP000217507"/>
    </source>
</evidence>
<evidence type="ECO:0000256" key="1">
    <source>
        <dbReference type="SAM" id="Phobius"/>
    </source>
</evidence>
<name>A0A1Z4KV86_ANAVA</name>
<keyword evidence="1" id="KW-0472">Membrane</keyword>
<keyword evidence="3" id="KW-0614">Plasmid</keyword>
<accession>A0A1Z4KV86</accession>
<dbReference type="AlphaFoldDB" id="A0A1Z4KV86"/>
<geneLocation type="plasmid" evidence="3">
    <name>plasmid1</name>
</geneLocation>
<protein>
    <submittedName>
        <fullName evidence="3">Uncharacterized protein</fullName>
    </submittedName>
</protein>
<organism evidence="3 4">
    <name type="scientific">Trichormus variabilis NIES-23</name>
    <dbReference type="NCBI Taxonomy" id="1973479"/>
    <lineage>
        <taxon>Bacteria</taxon>
        <taxon>Bacillati</taxon>
        <taxon>Cyanobacteriota</taxon>
        <taxon>Cyanophyceae</taxon>
        <taxon>Nostocales</taxon>
        <taxon>Nostocaceae</taxon>
        <taxon>Trichormus</taxon>
    </lineage>
</organism>
<proteinExistence type="predicted"/>
<keyword evidence="1" id="KW-0812">Transmembrane</keyword>
<sequence>MLLYKQSHPNQIRSVVERVTLLALVDMLFYTAYMTYFDIAEFLAVVLLPHLAFLYVEDYCIHSTLLDHTKGIFFEHNRVLQTMLLLVLNFFLPSFCTIISLQAQDYRISAPL</sequence>
<evidence type="ECO:0000313" key="2">
    <source>
        <dbReference type="EMBL" id="BAY72867.1"/>
    </source>
</evidence>
<gene>
    <name evidence="2" type="ORF">NIES23_56950</name>
    <name evidence="3" type="ORF">NIES23_57590</name>
</gene>
<feature type="transmembrane region" description="Helical" evidence="1">
    <location>
        <begin position="15"/>
        <end position="36"/>
    </location>
</feature>
<dbReference type="EMBL" id="AP018217">
    <property type="protein sequence ID" value="BAY72867.1"/>
    <property type="molecule type" value="Genomic_DNA"/>
</dbReference>
<keyword evidence="1" id="KW-1133">Transmembrane helix</keyword>